<dbReference type="PANTHER" id="PTHR37534">
    <property type="entry name" value="TRANSCRIPTIONAL ACTIVATOR PROTEIN UGA3"/>
    <property type="match status" value="1"/>
</dbReference>
<dbReference type="Pfam" id="PF00172">
    <property type="entry name" value="Zn_clus"/>
    <property type="match status" value="1"/>
</dbReference>
<dbReference type="GO" id="GO:0000976">
    <property type="term" value="F:transcription cis-regulatory region binding"/>
    <property type="evidence" value="ECO:0007669"/>
    <property type="project" value="TreeGrafter"/>
</dbReference>
<keyword evidence="4" id="KW-1185">Reference proteome</keyword>
<dbReference type="GeneID" id="63783543"/>
<protein>
    <recommendedName>
        <fullName evidence="2">Zn(2)-C6 fungal-type domain-containing protein</fullName>
    </recommendedName>
</protein>
<evidence type="ECO:0000313" key="4">
    <source>
        <dbReference type="Proteomes" id="UP000193685"/>
    </source>
</evidence>
<dbReference type="Gene3D" id="4.10.240.10">
    <property type="entry name" value="Zn(2)-C6 fungal-type DNA-binding domain"/>
    <property type="match status" value="1"/>
</dbReference>
<dbReference type="GO" id="GO:0045944">
    <property type="term" value="P:positive regulation of transcription by RNA polymerase II"/>
    <property type="evidence" value="ECO:0007669"/>
    <property type="project" value="TreeGrafter"/>
</dbReference>
<dbReference type="RefSeq" id="XP_040725376.1">
    <property type="nucleotide sequence ID" value="XM_040866944.1"/>
</dbReference>
<dbReference type="SMART" id="SM00066">
    <property type="entry name" value="GAL4"/>
    <property type="match status" value="1"/>
</dbReference>
<dbReference type="InterPro" id="IPR036864">
    <property type="entry name" value="Zn2-C6_fun-type_DNA-bd_sf"/>
</dbReference>
<dbReference type="InterPro" id="IPR001138">
    <property type="entry name" value="Zn2Cys6_DnaBD"/>
</dbReference>
<name>A0A1Y2FI65_PROLT</name>
<dbReference type="PROSITE" id="PS50048">
    <property type="entry name" value="ZN2_CY6_FUNGAL_2"/>
    <property type="match status" value="1"/>
</dbReference>
<dbReference type="PROSITE" id="PS00463">
    <property type="entry name" value="ZN2_CY6_FUNGAL_1"/>
    <property type="match status" value="1"/>
</dbReference>
<organism evidence="3 4">
    <name type="scientific">Protomyces lactucae-debilis</name>
    <dbReference type="NCBI Taxonomy" id="2754530"/>
    <lineage>
        <taxon>Eukaryota</taxon>
        <taxon>Fungi</taxon>
        <taxon>Dikarya</taxon>
        <taxon>Ascomycota</taxon>
        <taxon>Taphrinomycotina</taxon>
        <taxon>Taphrinomycetes</taxon>
        <taxon>Taphrinales</taxon>
        <taxon>Protomycetaceae</taxon>
        <taxon>Protomyces</taxon>
    </lineage>
</organism>
<dbReference type="CDD" id="cd00067">
    <property type="entry name" value="GAL4"/>
    <property type="match status" value="1"/>
</dbReference>
<evidence type="ECO:0000256" key="1">
    <source>
        <dbReference type="ARBA" id="ARBA00023242"/>
    </source>
</evidence>
<comment type="caution">
    <text evidence="3">The sequence shown here is derived from an EMBL/GenBank/DDBJ whole genome shotgun (WGS) entry which is preliminary data.</text>
</comment>
<gene>
    <name evidence="3" type="ORF">BCR37DRAFT_314537</name>
</gene>
<dbReference type="SUPFAM" id="SSF57701">
    <property type="entry name" value="Zn2/Cys6 DNA-binding domain"/>
    <property type="match status" value="1"/>
</dbReference>
<feature type="domain" description="Zn(2)-C6 fungal-type" evidence="2">
    <location>
        <begin position="8"/>
        <end position="38"/>
    </location>
</feature>
<dbReference type="AlphaFoldDB" id="A0A1Y2FI65"/>
<dbReference type="GO" id="GO:0000981">
    <property type="term" value="F:DNA-binding transcription factor activity, RNA polymerase II-specific"/>
    <property type="evidence" value="ECO:0007669"/>
    <property type="project" value="InterPro"/>
</dbReference>
<dbReference type="GO" id="GO:0008270">
    <property type="term" value="F:zinc ion binding"/>
    <property type="evidence" value="ECO:0007669"/>
    <property type="project" value="InterPro"/>
</dbReference>
<evidence type="ECO:0000259" key="2">
    <source>
        <dbReference type="PROSITE" id="PS50048"/>
    </source>
</evidence>
<keyword evidence="1" id="KW-0539">Nucleus</keyword>
<dbReference type="STRING" id="56484.A0A1Y2FI65"/>
<sequence>MPRALNQGCLQCKARHLKCDEAIPSCTHCVKSHRGCRYADPDMTKVQLPLLENRQQLLLLLKEWVEDTSRIMDPVDDQATFAHHVSKLALTSGPVLYAICAVVLFHHGRLESKAEPTDAAHELYMAAVTGLKEILHTDIATALFCTTILRVYQEYQGQAELQSSLHLSGAVALLHADRMRLETTDAAVFAILRQDLSSALARGSPFAFPWHQYTSLGPGAQSDADLANDMSLLLAHRIAANTPTQAVMVDERIASWHRRLPISFQPIEKWKSEYGRIVYLQSWHAIAMSTFHAAQLLAQPEESHALHIIRTALYSSHLGVKVHLCGMMALCKRHLSQRHHAYVDQVIASLEQATGFQVQMG</sequence>
<accession>A0A1Y2FI65</accession>
<dbReference type="PANTHER" id="PTHR37534:SF9">
    <property type="entry name" value="ZN(II)2CYS6 TRANSCRIPTION FACTOR (EUROFUNG)"/>
    <property type="match status" value="1"/>
</dbReference>
<dbReference type="EMBL" id="MCFI01000009">
    <property type="protein sequence ID" value="ORY82505.1"/>
    <property type="molecule type" value="Genomic_DNA"/>
</dbReference>
<evidence type="ECO:0000313" key="3">
    <source>
        <dbReference type="EMBL" id="ORY82505.1"/>
    </source>
</evidence>
<dbReference type="OrthoDB" id="5419315at2759"/>
<dbReference type="Proteomes" id="UP000193685">
    <property type="component" value="Unassembled WGS sequence"/>
</dbReference>
<proteinExistence type="predicted"/>
<reference evidence="3 4" key="1">
    <citation type="submission" date="2016-07" db="EMBL/GenBank/DDBJ databases">
        <title>Pervasive Adenine N6-methylation of Active Genes in Fungi.</title>
        <authorList>
            <consortium name="DOE Joint Genome Institute"/>
            <person name="Mondo S.J."/>
            <person name="Dannebaum R.O."/>
            <person name="Kuo R.C."/>
            <person name="Labutti K."/>
            <person name="Haridas S."/>
            <person name="Kuo A."/>
            <person name="Salamov A."/>
            <person name="Ahrendt S.R."/>
            <person name="Lipzen A."/>
            <person name="Sullivan W."/>
            <person name="Andreopoulos W.B."/>
            <person name="Clum A."/>
            <person name="Lindquist E."/>
            <person name="Daum C."/>
            <person name="Ramamoorthy G.K."/>
            <person name="Gryganskyi A."/>
            <person name="Culley D."/>
            <person name="Magnuson J.K."/>
            <person name="James T.Y."/>
            <person name="O'Malley M.A."/>
            <person name="Stajich J.E."/>
            <person name="Spatafora J.W."/>
            <person name="Visel A."/>
            <person name="Grigoriev I.V."/>
        </authorList>
    </citation>
    <scope>NUCLEOTIDE SEQUENCE [LARGE SCALE GENOMIC DNA]</scope>
    <source>
        <strain evidence="3 4">12-1054</strain>
    </source>
</reference>
<dbReference type="GO" id="GO:0005634">
    <property type="term" value="C:nucleus"/>
    <property type="evidence" value="ECO:0007669"/>
    <property type="project" value="TreeGrafter"/>
</dbReference>